<accession>K1STP7</accession>
<proteinExistence type="predicted"/>
<protein>
    <submittedName>
        <fullName evidence="1">Protein containing DUF1848</fullName>
    </submittedName>
</protein>
<organism evidence="1">
    <name type="scientific">human gut metagenome</name>
    <dbReference type="NCBI Taxonomy" id="408170"/>
    <lineage>
        <taxon>unclassified sequences</taxon>
        <taxon>metagenomes</taxon>
        <taxon>organismal metagenomes</taxon>
    </lineage>
</organism>
<reference evidence="1" key="1">
    <citation type="journal article" date="2013" name="Environ. Microbiol.">
        <title>Microbiota from the distal guts of lean and obese adolescents exhibit partial functional redundancy besides clear differences in community structure.</title>
        <authorList>
            <person name="Ferrer M."/>
            <person name="Ruiz A."/>
            <person name="Lanza F."/>
            <person name="Haange S.B."/>
            <person name="Oberbach A."/>
            <person name="Till H."/>
            <person name="Bargiela R."/>
            <person name="Campoy C."/>
            <person name="Segura M.T."/>
            <person name="Richter M."/>
            <person name="von Bergen M."/>
            <person name="Seifert J."/>
            <person name="Suarez A."/>
        </authorList>
    </citation>
    <scope>NUCLEOTIDE SEQUENCE</scope>
</reference>
<gene>
    <name evidence="1" type="ORF">OBE_08724</name>
</gene>
<name>K1STP7_9ZZZZ</name>
<dbReference type="EMBL" id="AJWZ01006026">
    <property type="protein sequence ID" value="EKC60938.1"/>
    <property type="molecule type" value="Genomic_DNA"/>
</dbReference>
<comment type="caution">
    <text evidence="1">The sequence shown here is derived from an EMBL/GenBank/DDBJ whole genome shotgun (WGS) entry which is preliminary data.</text>
</comment>
<dbReference type="AlphaFoldDB" id="K1STP7"/>
<sequence length="68" mass="7648">MVQSVDIGAYDTCSHGCLYCYANTDTKTVHRNRRLHDPSSPLLIGRMEEGDVVKERAIRSFTVSDALF</sequence>
<dbReference type="Pfam" id="PF08902">
    <property type="entry name" value="DUF1848"/>
    <property type="match status" value="1"/>
</dbReference>
<evidence type="ECO:0000313" key="1">
    <source>
        <dbReference type="EMBL" id="EKC60938.1"/>
    </source>
</evidence>
<dbReference type="InterPro" id="IPR014998">
    <property type="entry name" value="DUF1848"/>
</dbReference>